<evidence type="ECO:0000313" key="5">
    <source>
        <dbReference type="Proteomes" id="UP001428290"/>
    </source>
</evidence>
<dbReference type="InterPro" id="IPR025364">
    <property type="entry name" value="DUF4268"/>
</dbReference>
<accession>A0ABP9X9D0</accession>
<dbReference type="Pfam" id="PF00571">
    <property type="entry name" value="CBS"/>
    <property type="match status" value="1"/>
</dbReference>
<dbReference type="InterPro" id="IPR046342">
    <property type="entry name" value="CBS_dom_sf"/>
</dbReference>
<keyword evidence="2" id="KW-0129">CBS domain</keyword>
<dbReference type="Pfam" id="PF24698">
    <property type="entry name" value="DUF7662"/>
    <property type="match status" value="1"/>
</dbReference>
<dbReference type="InterPro" id="IPR051462">
    <property type="entry name" value="CBS_domain-containing"/>
</dbReference>
<dbReference type="PANTHER" id="PTHR48108:SF26">
    <property type="entry name" value="CBS DOMAIN-CONTAINING PROTEIN DDB_G0289609"/>
    <property type="match status" value="1"/>
</dbReference>
<evidence type="ECO:0000259" key="3">
    <source>
        <dbReference type="PROSITE" id="PS51371"/>
    </source>
</evidence>
<name>A0ABP9X9D0_9CHLR</name>
<protein>
    <recommendedName>
        <fullName evidence="3">CBS domain-containing protein</fullName>
    </recommendedName>
</protein>
<feature type="domain" description="CBS" evidence="3">
    <location>
        <begin position="11"/>
        <end position="68"/>
    </location>
</feature>
<dbReference type="PANTHER" id="PTHR48108">
    <property type="entry name" value="CBS DOMAIN-CONTAINING PROTEIN CBSX2, CHLOROPLASTIC"/>
    <property type="match status" value="1"/>
</dbReference>
<keyword evidence="1" id="KW-0677">Repeat</keyword>
<proteinExistence type="predicted"/>
<evidence type="ECO:0000313" key="4">
    <source>
        <dbReference type="EMBL" id="GAA5531041.1"/>
    </source>
</evidence>
<dbReference type="InterPro" id="IPR000644">
    <property type="entry name" value="CBS_dom"/>
</dbReference>
<dbReference type="RefSeq" id="WP_345724626.1">
    <property type="nucleotide sequence ID" value="NZ_BAABRU010000030.1"/>
</dbReference>
<reference evidence="4 5" key="1">
    <citation type="submission" date="2024-02" db="EMBL/GenBank/DDBJ databases">
        <title>Herpetosiphon gulosus NBRC 112829.</title>
        <authorList>
            <person name="Ichikawa N."/>
            <person name="Katano-Makiyama Y."/>
            <person name="Hidaka K."/>
        </authorList>
    </citation>
    <scope>NUCLEOTIDE SEQUENCE [LARGE SCALE GENOMIC DNA]</scope>
    <source>
        <strain evidence="4 5">NBRC 112829</strain>
    </source>
</reference>
<dbReference type="PROSITE" id="PS51371">
    <property type="entry name" value="CBS"/>
    <property type="match status" value="1"/>
</dbReference>
<dbReference type="Gene3D" id="3.10.580.10">
    <property type="entry name" value="CBS-domain"/>
    <property type="match status" value="1"/>
</dbReference>
<comment type="caution">
    <text evidence="4">The sequence shown here is derived from an EMBL/GenBank/DDBJ whole genome shotgun (WGS) entry which is preliminary data.</text>
</comment>
<dbReference type="Proteomes" id="UP001428290">
    <property type="component" value="Unassembled WGS sequence"/>
</dbReference>
<evidence type="ECO:0000256" key="2">
    <source>
        <dbReference type="PROSITE-ProRule" id="PRU00703"/>
    </source>
</evidence>
<dbReference type="SUPFAM" id="SSF54631">
    <property type="entry name" value="CBS-domain pair"/>
    <property type="match status" value="1"/>
</dbReference>
<dbReference type="EMBL" id="BAABRU010000030">
    <property type="protein sequence ID" value="GAA5531041.1"/>
    <property type="molecule type" value="Genomic_DNA"/>
</dbReference>
<organism evidence="4 5">
    <name type="scientific">Herpetosiphon gulosus</name>
    <dbReference type="NCBI Taxonomy" id="1973496"/>
    <lineage>
        <taxon>Bacteria</taxon>
        <taxon>Bacillati</taxon>
        <taxon>Chloroflexota</taxon>
        <taxon>Chloroflexia</taxon>
        <taxon>Herpetosiphonales</taxon>
        <taxon>Herpetosiphonaceae</taxon>
        <taxon>Herpetosiphon</taxon>
    </lineage>
</organism>
<sequence length="591" mass="67552">MRFSVQQLLNDRPMPLAVRSGDALITAIDLMTEHEYSQLPVVDAAGKPEGLVCSDSIVQALRHFPVAAQSLRVSDAMVKAVIKRDDQELFDLLDDLQNTYALLIVNTEGTLTGIVTSYDTTEYFRRQTQDLLFIQDVELMLRDFVQAPFIQPNGELDSEAFQDHIQRVLGAGPQMAQFAKAVRWLTDTTNAPRVENRFLSEAFETHFQQRTTAKTYADLTLYETIQLFVSPKHWEHYGELFSFQPEHIQGFFDAVRQTRNDLAHLREISDAQRTQVRFFKDWLTRYHSKLTAPIVPPPAEGDAPLTPVMSEVIIAPTEPAINELPSPFEPIEDAPQPRSSRYDRLAQWLRSQPRKTDRVPLSFEQIEQIIESPLPESARKHRAWWANDSHAHVQSISWLAADWKVSYINMDQEMVTFSRIHEREQAYIDFFSRFVAELGARDKRFLPMSPNGTSWITVARIKAQQRSIAVLNAQFTRTSFFRLELYIDTENEALNTAMYEALWQLYLPKMAKLTARIGTAPEWDAMPGRRAARVTVSHPGSITANKEKLAKIRQWGVETMVVFHQLFADAGQLLEQHYTNGAAPDLAALFS</sequence>
<dbReference type="Pfam" id="PF14088">
    <property type="entry name" value="DUF4268"/>
    <property type="match status" value="1"/>
</dbReference>
<evidence type="ECO:0000256" key="1">
    <source>
        <dbReference type="ARBA" id="ARBA00022737"/>
    </source>
</evidence>
<dbReference type="InterPro" id="IPR056079">
    <property type="entry name" value="DUF7662"/>
</dbReference>
<keyword evidence="5" id="KW-1185">Reference proteome</keyword>
<gene>
    <name evidence="4" type="ORF">Hgul01_04865</name>
</gene>